<name>A0A139HV78_9PEZI</name>
<evidence type="ECO:0000256" key="1">
    <source>
        <dbReference type="SAM" id="MobiDB-lite"/>
    </source>
</evidence>
<reference evidence="2 3" key="1">
    <citation type="submission" date="2015-07" db="EMBL/GenBank/DDBJ databases">
        <title>Comparative genomics of the Sigatoka disease complex on banana suggests a link between parallel evolutionary changes in Pseudocercospora fijiensis and Pseudocercospora eumusae and increased virulence on the banana host.</title>
        <authorList>
            <person name="Chang T.-C."/>
            <person name="Salvucci A."/>
            <person name="Crous P.W."/>
            <person name="Stergiopoulos I."/>
        </authorList>
    </citation>
    <scope>NUCLEOTIDE SEQUENCE [LARGE SCALE GENOMIC DNA]</scope>
    <source>
        <strain evidence="2 3">CBS 116634</strain>
    </source>
</reference>
<comment type="caution">
    <text evidence="2">The sequence shown here is derived from an EMBL/GenBank/DDBJ whole genome shotgun (WGS) entry which is preliminary data.</text>
</comment>
<dbReference type="EMBL" id="LFZO01000554">
    <property type="protein sequence ID" value="KXT06381.1"/>
    <property type="molecule type" value="Genomic_DNA"/>
</dbReference>
<feature type="region of interest" description="Disordered" evidence="1">
    <location>
        <begin position="82"/>
        <end position="156"/>
    </location>
</feature>
<evidence type="ECO:0000313" key="3">
    <source>
        <dbReference type="Proteomes" id="UP000073492"/>
    </source>
</evidence>
<feature type="region of interest" description="Disordered" evidence="1">
    <location>
        <begin position="581"/>
        <end position="612"/>
    </location>
</feature>
<gene>
    <name evidence="2" type="ORF">AC579_3453</name>
</gene>
<protein>
    <submittedName>
        <fullName evidence="2">Uncharacterized protein</fullName>
    </submittedName>
</protein>
<proteinExistence type="predicted"/>
<dbReference type="STRING" id="113226.A0A139HV78"/>
<accession>A0A139HV78</accession>
<evidence type="ECO:0000313" key="2">
    <source>
        <dbReference type="EMBL" id="KXT06381.1"/>
    </source>
</evidence>
<dbReference type="AlphaFoldDB" id="A0A139HV78"/>
<sequence length="697" mass="77266">MCNRKWSDTFDKTAADTFDKSAVGECADSVSILLHPYQLGLEPTVLTWSKDGAQRICDAFRTLLPARRRMRLTGQEVLGESNAAFADPGASSIDRNPIEEETPAERDASNGNGALHRIQRSQELVPNNRNSSPPNKSTTAAPATSNNEQVTADPRVHEQQRKLVEAAVRINGYRSLPRLEMKAETEPIHPESWSHCSWRRAHNHTVSTIIRLNRQSPMLMVDAAYASDEKSGATSSSRDAVSQVAEYRTASIVACSHGESSSNPAKASIAVAACRFKPISRTWRCLTTPKADLVAILRSSVAVTDETNEEHGAEGEKTPLQVDGKALSNKGKERRPGSERLSASRRGADGASATEFQEAAQAGLIEMDLMSLVGKSKHVASHSGNGKQFFQSTGSGRELDPFLAIIEIRRDLSFFEYVETTLHCSPEIELPTSGSYPKVLCNSGRCLIVRRSRRCWCRPLLNSVGPSRSENTDFRRSELTCIILHRQPEYGSWIRFGCELCLIVEQGIKMPRERDPGIARTGRFWLGGGCRGNLQQACVLCKKAPYLLQQPPKEALNDYKALRENHHELKRLPRLAMTEPDEAESCRHSLPDTRSQQIRRPTSRAGESDAELGRACHQGHTIDEDAAAKMKELLYGGEWTSGEESASLFLSRDCNPDLDVVVAIMRKFAVFMFITSRADTASRYNDKKTANQWTQNL</sequence>
<organism evidence="2 3">
    <name type="scientific">Pseudocercospora musae</name>
    <dbReference type="NCBI Taxonomy" id="113226"/>
    <lineage>
        <taxon>Eukaryota</taxon>
        <taxon>Fungi</taxon>
        <taxon>Dikarya</taxon>
        <taxon>Ascomycota</taxon>
        <taxon>Pezizomycotina</taxon>
        <taxon>Dothideomycetes</taxon>
        <taxon>Dothideomycetidae</taxon>
        <taxon>Mycosphaerellales</taxon>
        <taxon>Mycosphaerellaceae</taxon>
        <taxon>Pseudocercospora</taxon>
    </lineage>
</organism>
<keyword evidence="3" id="KW-1185">Reference proteome</keyword>
<feature type="compositionally biased region" description="Polar residues" evidence="1">
    <location>
        <begin position="138"/>
        <end position="150"/>
    </location>
</feature>
<dbReference type="OrthoDB" id="3913595at2759"/>
<feature type="compositionally biased region" description="Low complexity" evidence="1">
    <location>
        <begin position="126"/>
        <end position="137"/>
    </location>
</feature>
<feature type="region of interest" description="Disordered" evidence="1">
    <location>
        <begin position="304"/>
        <end position="353"/>
    </location>
</feature>
<dbReference type="Proteomes" id="UP000073492">
    <property type="component" value="Unassembled WGS sequence"/>
</dbReference>